<reference evidence="1" key="1">
    <citation type="submission" date="2023-12" db="EMBL/GenBank/DDBJ databases">
        <title>Genome assembly of Anisodus tanguticus.</title>
        <authorList>
            <person name="Wang Y.-J."/>
        </authorList>
    </citation>
    <scope>NUCLEOTIDE SEQUENCE</scope>
    <source>
        <strain evidence="1">KB-2021</strain>
        <tissue evidence="1">Leaf</tissue>
    </source>
</reference>
<organism evidence="1 2">
    <name type="scientific">Anisodus tanguticus</name>
    <dbReference type="NCBI Taxonomy" id="243964"/>
    <lineage>
        <taxon>Eukaryota</taxon>
        <taxon>Viridiplantae</taxon>
        <taxon>Streptophyta</taxon>
        <taxon>Embryophyta</taxon>
        <taxon>Tracheophyta</taxon>
        <taxon>Spermatophyta</taxon>
        <taxon>Magnoliopsida</taxon>
        <taxon>eudicotyledons</taxon>
        <taxon>Gunneridae</taxon>
        <taxon>Pentapetalae</taxon>
        <taxon>asterids</taxon>
        <taxon>lamiids</taxon>
        <taxon>Solanales</taxon>
        <taxon>Solanaceae</taxon>
        <taxon>Solanoideae</taxon>
        <taxon>Hyoscyameae</taxon>
        <taxon>Anisodus</taxon>
    </lineage>
</organism>
<evidence type="ECO:0000313" key="2">
    <source>
        <dbReference type="Proteomes" id="UP001291623"/>
    </source>
</evidence>
<sequence length="97" mass="11030">MLQLKAPVIRHYFRQGNKMAHLLAKEALKQSTINKVKYLVRPPHLVKEKLEVDCRGGTLFVKTINVNTCNMLATYGNLNVLKDINSRSFSGNSTMLR</sequence>
<dbReference type="EMBL" id="JAVYJV010000010">
    <property type="protein sequence ID" value="KAK4360202.1"/>
    <property type="molecule type" value="Genomic_DNA"/>
</dbReference>
<proteinExistence type="predicted"/>
<evidence type="ECO:0000313" key="1">
    <source>
        <dbReference type="EMBL" id="KAK4360202.1"/>
    </source>
</evidence>
<accession>A0AAE1V965</accession>
<protein>
    <submittedName>
        <fullName evidence="1">Uncharacterized protein</fullName>
    </submittedName>
</protein>
<dbReference type="AlphaFoldDB" id="A0AAE1V965"/>
<comment type="caution">
    <text evidence="1">The sequence shown here is derived from an EMBL/GenBank/DDBJ whole genome shotgun (WGS) entry which is preliminary data.</text>
</comment>
<name>A0AAE1V965_9SOLA</name>
<gene>
    <name evidence="1" type="ORF">RND71_019154</name>
</gene>
<dbReference type="Proteomes" id="UP001291623">
    <property type="component" value="Unassembled WGS sequence"/>
</dbReference>
<keyword evidence="2" id="KW-1185">Reference proteome</keyword>